<dbReference type="STRING" id="338963.Pcar_2635"/>
<dbReference type="Pfam" id="PF01564">
    <property type="entry name" value="Spermine_synth"/>
    <property type="match status" value="1"/>
</dbReference>
<dbReference type="GO" id="GO:0006596">
    <property type="term" value="P:polyamine biosynthetic process"/>
    <property type="evidence" value="ECO:0007669"/>
    <property type="project" value="UniProtKB-KW"/>
</dbReference>
<dbReference type="PANTHER" id="PTHR43317">
    <property type="entry name" value="THERMOSPERMINE SYNTHASE ACAULIS5"/>
    <property type="match status" value="1"/>
</dbReference>
<dbReference type="GO" id="GO:0008168">
    <property type="term" value="F:methyltransferase activity"/>
    <property type="evidence" value="ECO:0007669"/>
    <property type="project" value="UniProtKB-KW"/>
</dbReference>
<dbReference type="AlphaFoldDB" id="Q3A184"/>
<gene>
    <name evidence="2" type="ordered locus">Pcar_2635</name>
</gene>
<protein>
    <submittedName>
        <fullName evidence="2">SAM-dependent methyltransferase, putative</fullName>
    </submittedName>
</protein>
<reference evidence="2 3" key="2">
    <citation type="journal article" date="2012" name="BMC Genomics">
        <title>The genome of Pelobacter carbinolicus reveals surprising metabolic capabilities and physiological features.</title>
        <authorList>
            <person name="Aklujkar M."/>
            <person name="Haveman S.A."/>
            <person name="Didonato R.Jr."/>
            <person name="Chertkov O."/>
            <person name="Han C.S."/>
            <person name="Land M.L."/>
            <person name="Brown P."/>
            <person name="Lovley D.R."/>
        </authorList>
    </citation>
    <scope>NUCLEOTIDE SEQUENCE [LARGE SCALE GENOMIC DNA]</scope>
    <source>
        <strain evidence="3">DSM 2380 / NBRC 103641 / GraBd1</strain>
    </source>
</reference>
<evidence type="ECO:0000313" key="2">
    <source>
        <dbReference type="EMBL" id="ABA89873.1"/>
    </source>
</evidence>
<dbReference type="Gene3D" id="3.40.50.150">
    <property type="entry name" value="Vaccinia Virus protein VP39"/>
    <property type="match status" value="1"/>
</dbReference>
<organism evidence="2 3">
    <name type="scientific">Syntrophotalea carbinolica (strain DSM 2380 / NBRC 103641 / GraBd1)</name>
    <name type="common">Pelobacter carbinolicus</name>
    <dbReference type="NCBI Taxonomy" id="338963"/>
    <lineage>
        <taxon>Bacteria</taxon>
        <taxon>Pseudomonadati</taxon>
        <taxon>Thermodesulfobacteriota</taxon>
        <taxon>Desulfuromonadia</taxon>
        <taxon>Desulfuromonadales</taxon>
        <taxon>Syntrophotaleaceae</taxon>
        <taxon>Syntrophotalea</taxon>
    </lineage>
</organism>
<evidence type="ECO:0000313" key="3">
    <source>
        <dbReference type="Proteomes" id="UP000002534"/>
    </source>
</evidence>
<dbReference type="SUPFAM" id="SSF53335">
    <property type="entry name" value="S-adenosyl-L-methionine-dependent methyltransferases"/>
    <property type="match status" value="1"/>
</dbReference>
<dbReference type="OrthoDB" id="9793351at2"/>
<keyword evidence="2" id="KW-0489">Methyltransferase</keyword>
<dbReference type="InterPro" id="IPR029063">
    <property type="entry name" value="SAM-dependent_MTases_sf"/>
</dbReference>
<reference evidence="3" key="1">
    <citation type="submission" date="2005-10" db="EMBL/GenBank/DDBJ databases">
        <title>Complete sequence of Pelobacter carbinolicus DSM 2380.</title>
        <authorList>
            <person name="Copeland A."/>
            <person name="Lucas S."/>
            <person name="Lapidus A."/>
            <person name="Barry K."/>
            <person name="Detter J.C."/>
            <person name="Glavina T."/>
            <person name="Hammon N."/>
            <person name="Israni S."/>
            <person name="Pitluck S."/>
            <person name="Chertkov O."/>
            <person name="Schmutz J."/>
            <person name="Larimer F."/>
            <person name="Land M."/>
            <person name="Kyrpides N."/>
            <person name="Ivanova N."/>
            <person name="Richardson P."/>
        </authorList>
    </citation>
    <scope>NUCLEOTIDE SEQUENCE [LARGE SCALE GENOMIC DNA]</scope>
    <source>
        <strain evidence="3">DSM 2380 / NBRC 103641 / GraBd1</strain>
    </source>
</reference>
<name>Q3A184_SYNC1</name>
<dbReference type="eggNOG" id="COG0421">
    <property type="taxonomic scope" value="Bacteria"/>
</dbReference>
<dbReference type="Proteomes" id="UP000002534">
    <property type="component" value="Chromosome"/>
</dbReference>
<accession>Q3A184</accession>
<dbReference type="GO" id="GO:0032259">
    <property type="term" value="P:methylation"/>
    <property type="evidence" value="ECO:0007669"/>
    <property type="project" value="UniProtKB-KW"/>
</dbReference>
<dbReference type="EMBL" id="CP000142">
    <property type="protein sequence ID" value="ABA89873.1"/>
    <property type="molecule type" value="Genomic_DNA"/>
</dbReference>
<evidence type="ECO:0000256" key="1">
    <source>
        <dbReference type="ARBA" id="ARBA00023115"/>
    </source>
</evidence>
<dbReference type="KEGG" id="pca:Pcar_2635"/>
<dbReference type="PANTHER" id="PTHR43317:SF3">
    <property type="entry name" value="BLR2883 PROTEIN"/>
    <property type="match status" value="1"/>
</dbReference>
<sequence>MALPWKTIDRFATEDEGDLELRQRGKGDFLITVGPQILMNSKAQRSEIALGELGCQHLKNHPNPQVLVGGLGMAITLRAVLDTLPASAEVVVAELNHKILEWCKGPLAELTDGAANDPRVTVEIADVAALIRKAPAESFDAIVLDLYRGPHPKTDRVGDPIYGSRAIQRARAALKPGGVFAVWGENPDAGFEGRLAAAGFKVRCERPGKGGYRHAVWVAQKS</sequence>
<keyword evidence="1" id="KW-0620">Polyamine biosynthesis</keyword>
<dbReference type="RefSeq" id="WP_011342413.1">
    <property type="nucleotide sequence ID" value="NC_007498.2"/>
</dbReference>
<keyword evidence="3" id="KW-1185">Reference proteome</keyword>
<proteinExistence type="predicted"/>
<keyword evidence="2" id="KW-0808">Transferase</keyword>
<dbReference type="HOGENOM" id="CLU_101666_0_0_7"/>
<dbReference type="CDD" id="cd02440">
    <property type="entry name" value="AdoMet_MTases"/>
    <property type="match status" value="1"/>
</dbReference>